<protein>
    <submittedName>
        <fullName evidence="1">PorV/PorQ family protein</fullName>
    </submittedName>
</protein>
<evidence type="ECO:0000313" key="1">
    <source>
        <dbReference type="EMBL" id="WZN39934.1"/>
    </source>
</evidence>
<dbReference type="EMBL" id="CP149822">
    <property type="protein sequence ID" value="WZN39934.1"/>
    <property type="molecule type" value="Genomic_DNA"/>
</dbReference>
<evidence type="ECO:0000313" key="2">
    <source>
        <dbReference type="Proteomes" id="UP001485459"/>
    </source>
</evidence>
<sequence>MPTNEIEKGKDPDRSVVESIFTSFSDAPGGFAEEMRECAFSGGIEYAYRDAFFVRTGYFYEHPEKGRRQQFSSGFGVRVQGFQLDFAWLLPTVPSIRQRQSLHFTLMYTPFRDN</sequence>
<organism evidence="1 2">
    <name type="scientific">Chitinophaga pollutisoli</name>
    <dbReference type="NCBI Taxonomy" id="3133966"/>
    <lineage>
        <taxon>Bacteria</taxon>
        <taxon>Pseudomonadati</taxon>
        <taxon>Bacteroidota</taxon>
        <taxon>Chitinophagia</taxon>
        <taxon>Chitinophagales</taxon>
        <taxon>Chitinophagaceae</taxon>
        <taxon>Chitinophaga</taxon>
    </lineage>
</organism>
<keyword evidence="2" id="KW-1185">Reference proteome</keyword>
<dbReference type="Gene3D" id="2.40.160.60">
    <property type="entry name" value="Outer membrane protein transport protein (OMPP1/FadL/TodX)"/>
    <property type="match status" value="1"/>
</dbReference>
<dbReference type="RefSeq" id="WP_341834896.1">
    <property type="nucleotide sequence ID" value="NZ_CP149822.1"/>
</dbReference>
<dbReference type="Proteomes" id="UP001485459">
    <property type="component" value="Chromosome"/>
</dbReference>
<dbReference type="NCBIfam" id="NF033709">
    <property type="entry name" value="PorV_fam"/>
    <property type="match status" value="1"/>
</dbReference>
<proteinExistence type="predicted"/>
<reference evidence="2" key="1">
    <citation type="submission" date="2024-03" db="EMBL/GenBank/DDBJ databases">
        <title>Chitinophaga horti sp. nov., isolated from garden soil.</title>
        <authorList>
            <person name="Lee D.S."/>
            <person name="Han D.M."/>
            <person name="Baek J.H."/>
            <person name="Choi D.G."/>
            <person name="Jeon J.H."/>
            <person name="Jeon C.O."/>
        </authorList>
    </citation>
    <scope>NUCLEOTIDE SEQUENCE [LARGE SCALE GENOMIC DNA]</scope>
    <source>
        <strain evidence="2">GPA1</strain>
    </source>
</reference>
<name>A0ABZ2YLY9_9BACT</name>
<accession>A0ABZ2YLY9</accession>
<gene>
    <name evidence="1" type="ORF">WJU16_18310</name>
</gene>